<reference evidence="16" key="1">
    <citation type="journal article" date="2013" name="Genetics">
        <title>The draft genome and transcriptome of Panagrellus redivivus are shaped by the harsh demands of a free-living lifestyle.</title>
        <authorList>
            <person name="Srinivasan J."/>
            <person name="Dillman A.R."/>
            <person name="Macchietto M.G."/>
            <person name="Heikkinen L."/>
            <person name="Lakso M."/>
            <person name="Fracchia K.M."/>
            <person name="Antoshechkin I."/>
            <person name="Mortazavi A."/>
            <person name="Wong G."/>
            <person name="Sternberg P.W."/>
        </authorList>
    </citation>
    <scope>NUCLEOTIDE SEQUENCE [LARGE SCALE GENOMIC DNA]</scope>
    <source>
        <strain evidence="16">MT8872</strain>
    </source>
</reference>
<dbReference type="WBParaSite" id="Pan_g7432.t1">
    <property type="protein sequence ID" value="Pan_g7432.t1"/>
    <property type="gene ID" value="Pan_g7432"/>
</dbReference>
<keyword evidence="7" id="KW-0540">Nuclease</keyword>
<evidence type="ECO:0000256" key="3">
    <source>
        <dbReference type="ARBA" id="ARBA00004496"/>
    </source>
</evidence>
<dbReference type="GO" id="GO:0003723">
    <property type="term" value="F:RNA binding"/>
    <property type="evidence" value="ECO:0007669"/>
    <property type="project" value="UniProtKB-KW"/>
</dbReference>
<keyword evidence="10" id="KW-0269">Exonuclease</keyword>
<evidence type="ECO:0000256" key="10">
    <source>
        <dbReference type="ARBA" id="ARBA00022839"/>
    </source>
</evidence>
<dbReference type="Gene3D" id="3.30.420.10">
    <property type="entry name" value="Ribonuclease H-like superfamily/Ribonuclease H"/>
    <property type="match status" value="1"/>
</dbReference>
<keyword evidence="6" id="KW-0963">Cytoplasm</keyword>
<evidence type="ECO:0000256" key="11">
    <source>
        <dbReference type="ARBA" id="ARBA00022884"/>
    </source>
</evidence>
<evidence type="ECO:0000256" key="4">
    <source>
        <dbReference type="ARBA" id="ARBA00008372"/>
    </source>
</evidence>
<keyword evidence="9" id="KW-0378">Hydrolase</keyword>
<keyword evidence="12" id="KW-0805">Transcription regulation</keyword>
<dbReference type="SUPFAM" id="SSF53098">
    <property type="entry name" value="Ribonuclease H-like"/>
    <property type="match status" value="1"/>
</dbReference>
<feature type="region of interest" description="Disordered" evidence="15">
    <location>
        <begin position="289"/>
        <end position="330"/>
    </location>
</feature>
<protein>
    <recommendedName>
        <fullName evidence="5">poly(A)-specific ribonuclease</fullName>
        <ecNumber evidence="5">3.1.13.4</ecNumber>
    </recommendedName>
</protein>
<accession>A0A7E4W617</accession>
<name>A0A7E4W617_PANRE</name>
<evidence type="ECO:0000313" key="17">
    <source>
        <dbReference type="WBParaSite" id="Pan_g7432.t1"/>
    </source>
</evidence>
<keyword evidence="14" id="KW-0539">Nucleus</keyword>
<dbReference type="Proteomes" id="UP000492821">
    <property type="component" value="Unassembled WGS sequence"/>
</dbReference>
<evidence type="ECO:0000256" key="13">
    <source>
        <dbReference type="ARBA" id="ARBA00023163"/>
    </source>
</evidence>
<dbReference type="InterPro" id="IPR039637">
    <property type="entry name" value="CNOT7/CNOT8/Pop2"/>
</dbReference>
<keyword evidence="8" id="KW-0479">Metal-binding</keyword>
<reference evidence="17" key="2">
    <citation type="submission" date="2020-10" db="UniProtKB">
        <authorList>
            <consortium name="WormBaseParasite"/>
        </authorList>
    </citation>
    <scope>IDENTIFICATION</scope>
</reference>
<feature type="compositionally biased region" description="Polar residues" evidence="15">
    <location>
        <begin position="318"/>
        <end position="330"/>
    </location>
</feature>
<evidence type="ECO:0000256" key="7">
    <source>
        <dbReference type="ARBA" id="ARBA00022722"/>
    </source>
</evidence>
<evidence type="ECO:0000313" key="16">
    <source>
        <dbReference type="Proteomes" id="UP000492821"/>
    </source>
</evidence>
<dbReference type="InterPro" id="IPR036397">
    <property type="entry name" value="RNaseH_sf"/>
</dbReference>
<comment type="catalytic activity">
    <reaction evidence="1">
        <text>Exonucleolytic cleavage of poly(A) to 5'-AMP.</text>
        <dbReference type="EC" id="3.1.13.4"/>
    </reaction>
</comment>
<dbReference type="PANTHER" id="PTHR10797">
    <property type="entry name" value="CCR4-NOT TRANSCRIPTION COMPLEX SUBUNIT"/>
    <property type="match status" value="1"/>
</dbReference>
<evidence type="ECO:0000256" key="12">
    <source>
        <dbReference type="ARBA" id="ARBA00023015"/>
    </source>
</evidence>
<dbReference type="EC" id="3.1.13.4" evidence="5"/>
<comment type="subcellular location">
    <subcellularLocation>
        <location evidence="3">Cytoplasm</location>
    </subcellularLocation>
    <subcellularLocation>
        <location evidence="2">Nucleus</location>
    </subcellularLocation>
</comment>
<dbReference type="Pfam" id="PF04857">
    <property type="entry name" value="CAF1"/>
    <property type="match status" value="2"/>
</dbReference>
<keyword evidence="16" id="KW-1185">Reference proteome</keyword>
<proteinExistence type="inferred from homology"/>
<sequence>MSKMAAKDVVIHNVWRQNLDEEFAKIRKLVKGYPFVAFDTEFPGVVATPMGAFRTKEEFQYNQISCNVNLLKLIQVGFCLVNSKGELPPGGDIWQFNFHFSINDDMYAVESVELLKKSGIDFERHMTHGIRVEEFGALLTTSGLVVNSNVTWLTFHSCFDFGYLIKTIVVRALPTSEKEFFDMHRILFPVSFDIKMLMKFPAVQAAKLRGGLQDVADQLCVERIGSQHQAGSDSLLTARTFFRLKEKFFGDNWDKVACELQGHMYGLGSSLTTSFANFASPVPLLNSAAGLSQPHREGSHGPDRERDPPRPSKLLSVVNPNTMKEAISTS</sequence>
<evidence type="ECO:0000256" key="6">
    <source>
        <dbReference type="ARBA" id="ARBA00022490"/>
    </source>
</evidence>
<dbReference type="AlphaFoldDB" id="A0A7E4W617"/>
<evidence type="ECO:0000256" key="8">
    <source>
        <dbReference type="ARBA" id="ARBA00022723"/>
    </source>
</evidence>
<dbReference type="GO" id="GO:0030014">
    <property type="term" value="C:CCR4-NOT complex"/>
    <property type="evidence" value="ECO:0007669"/>
    <property type="project" value="InterPro"/>
</dbReference>
<evidence type="ECO:0000256" key="15">
    <source>
        <dbReference type="SAM" id="MobiDB-lite"/>
    </source>
</evidence>
<evidence type="ECO:0000256" key="5">
    <source>
        <dbReference type="ARBA" id="ARBA00012161"/>
    </source>
</evidence>
<keyword evidence="11" id="KW-0694">RNA-binding</keyword>
<comment type="similarity">
    <text evidence="4">Belongs to the CAF1 family.</text>
</comment>
<evidence type="ECO:0000256" key="2">
    <source>
        <dbReference type="ARBA" id="ARBA00004123"/>
    </source>
</evidence>
<dbReference type="InterPro" id="IPR006941">
    <property type="entry name" value="RNase_CAF1"/>
</dbReference>
<dbReference type="GO" id="GO:0046872">
    <property type="term" value="F:metal ion binding"/>
    <property type="evidence" value="ECO:0007669"/>
    <property type="project" value="UniProtKB-KW"/>
</dbReference>
<dbReference type="GO" id="GO:0004535">
    <property type="term" value="F:poly(A)-specific ribonuclease activity"/>
    <property type="evidence" value="ECO:0007669"/>
    <property type="project" value="UniProtKB-EC"/>
</dbReference>
<feature type="compositionally biased region" description="Basic and acidic residues" evidence="15">
    <location>
        <begin position="294"/>
        <end position="310"/>
    </location>
</feature>
<dbReference type="GO" id="GO:0005737">
    <property type="term" value="C:cytoplasm"/>
    <property type="evidence" value="ECO:0007669"/>
    <property type="project" value="UniProtKB-SubCell"/>
</dbReference>
<evidence type="ECO:0000256" key="14">
    <source>
        <dbReference type="ARBA" id="ARBA00023242"/>
    </source>
</evidence>
<dbReference type="GO" id="GO:0005634">
    <property type="term" value="C:nucleus"/>
    <property type="evidence" value="ECO:0007669"/>
    <property type="project" value="UniProtKB-SubCell"/>
</dbReference>
<dbReference type="InterPro" id="IPR012337">
    <property type="entry name" value="RNaseH-like_sf"/>
</dbReference>
<organism evidence="16 17">
    <name type="scientific">Panagrellus redivivus</name>
    <name type="common">Microworm</name>
    <dbReference type="NCBI Taxonomy" id="6233"/>
    <lineage>
        <taxon>Eukaryota</taxon>
        <taxon>Metazoa</taxon>
        <taxon>Ecdysozoa</taxon>
        <taxon>Nematoda</taxon>
        <taxon>Chromadorea</taxon>
        <taxon>Rhabditida</taxon>
        <taxon>Tylenchina</taxon>
        <taxon>Panagrolaimomorpha</taxon>
        <taxon>Panagrolaimoidea</taxon>
        <taxon>Panagrolaimidae</taxon>
        <taxon>Panagrellus</taxon>
    </lineage>
</organism>
<evidence type="ECO:0000256" key="1">
    <source>
        <dbReference type="ARBA" id="ARBA00001663"/>
    </source>
</evidence>
<keyword evidence="13" id="KW-0804">Transcription</keyword>
<evidence type="ECO:0000256" key="9">
    <source>
        <dbReference type="ARBA" id="ARBA00022801"/>
    </source>
</evidence>